<protein>
    <recommendedName>
        <fullName evidence="4">Gram-positive cocci surface proteins LPxTG domain-containing protein</fullName>
    </recommendedName>
</protein>
<evidence type="ECO:0000313" key="3">
    <source>
        <dbReference type="Proteomes" id="UP000640912"/>
    </source>
</evidence>
<keyword evidence="1" id="KW-0472">Membrane</keyword>
<keyword evidence="1" id="KW-1133">Transmembrane helix</keyword>
<dbReference type="Proteomes" id="UP000640912">
    <property type="component" value="Unassembled WGS sequence"/>
</dbReference>
<reference evidence="2 3" key="1">
    <citation type="journal article" date="2021" name="Microorganisms">
        <title>Dual Inhibition of Salmonella enterica and Clostridium perfringens by New Probiotic Candidates Isolated from Chicken Intestinal Mucosa.</title>
        <authorList>
            <person name="Lone A."/>
            <person name="Mottawea W."/>
            <person name="Ait Chait Y."/>
            <person name="Hammami R."/>
        </authorList>
    </citation>
    <scope>NUCLEOTIDE SEQUENCE [LARGE SCALE GENOMIC DNA]</scope>
    <source>
        <strain evidence="2 3">A12</strain>
    </source>
</reference>
<sequence>MKKNFGKFGGVLALPQNGAKESTGILGFLLAGLGLFGFAADRKRKNN</sequence>
<dbReference type="RefSeq" id="WP_202017446.1">
    <property type="nucleotide sequence ID" value="NZ_JAEHNR010000011.1"/>
</dbReference>
<gene>
    <name evidence="2" type="ORF">JEM47_01380</name>
</gene>
<evidence type="ECO:0000256" key="1">
    <source>
        <dbReference type="SAM" id="Phobius"/>
    </source>
</evidence>
<keyword evidence="3" id="KW-1185">Reference proteome</keyword>
<accession>A0ABS1LSE1</accession>
<dbReference type="EMBL" id="JAEHNR010000011">
    <property type="protein sequence ID" value="MBL1071188.1"/>
    <property type="molecule type" value="Genomic_DNA"/>
</dbReference>
<keyword evidence="1" id="KW-0812">Transmembrane</keyword>
<proteinExistence type="predicted"/>
<organism evidence="2 3">
    <name type="scientific">Lactobacillus kitasatonis</name>
    <dbReference type="NCBI Taxonomy" id="237446"/>
    <lineage>
        <taxon>Bacteria</taxon>
        <taxon>Bacillati</taxon>
        <taxon>Bacillota</taxon>
        <taxon>Bacilli</taxon>
        <taxon>Lactobacillales</taxon>
        <taxon>Lactobacillaceae</taxon>
        <taxon>Lactobacillus</taxon>
    </lineage>
</organism>
<evidence type="ECO:0008006" key="4">
    <source>
        <dbReference type="Google" id="ProtNLM"/>
    </source>
</evidence>
<name>A0ABS1LSE1_9LACO</name>
<comment type="caution">
    <text evidence="2">The sequence shown here is derived from an EMBL/GenBank/DDBJ whole genome shotgun (WGS) entry which is preliminary data.</text>
</comment>
<feature type="transmembrane region" description="Helical" evidence="1">
    <location>
        <begin position="22"/>
        <end position="40"/>
    </location>
</feature>
<evidence type="ECO:0000313" key="2">
    <source>
        <dbReference type="EMBL" id="MBL1071188.1"/>
    </source>
</evidence>